<dbReference type="EMBL" id="CP042326">
    <property type="protein sequence ID" value="QDZ40558.1"/>
    <property type="molecule type" value="Genomic_DNA"/>
</dbReference>
<dbReference type="InterPro" id="IPR050664">
    <property type="entry name" value="Octanoyltrans_LipM/LipL"/>
</dbReference>
<protein>
    <submittedName>
        <fullName evidence="2">Lipoate--protein ligase family protein</fullName>
    </submittedName>
</protein>
<dbReference type="PANTHER" id="PTHR43679:SF2">
    <property type="entry name" value="OCTANOYL-[GCVH]:PROTEIN N-OCTANOYLTRANSFERASE"/>
    <property type="match status" value="1"/>
</dbReference>
<dbReference type="InterPro" id="IPR004143">
    <property type="entry name" value="BPL_LPL_catalytic"/>
</dbReference>
<proteinExistence type="predicted"/>
<organism evidence="2 3">
    <name type="scientific">Euhalothece natronophila Z-M001</name>
    <dbReference type="NCBI Taxonomy" id="522448"/>
    <lineage>
        <taxon>Bacteria</taxon>
        <taxon>Bacillati</taxon>
        <taxon>Cyanobacteriota</taxon>
        <taxon>Cyanophyceae</taxon>
        <taxon>Oscillatoriophycideae</taxon>
        <taxon>Chroococcales</taxon>
        <taxon>Halothecacae</taxon>
        <taxon>Halothece cluster</taxon>
        <taxon>Euhalothece</taxon>
    </lineage>
</organism>
<keyword evidence="2" id="KW-0436">Ligase</keyword>
<reference evidence="2" key="1">
    <citation type="submission" date="2019-08" db="EMBL/GenBank/DDBJ databases">
        <title>Carotenoids and Carotenoid Binding Proteins in the Halophilic Cyanobacterium Euhalothece sp. ZM00.</title>
        <authorList>
            <person name="Cho S.M."/>
            <person name="Song J.Y."/>
            <person name="Park Y.-I."/>
        </authorList>
    </citation>
    <scope>NUCLEOTIDE SEQUENCE [LARGE SCALE GENOMIC DNA]</scope>
    <source>
        <strain evidence="2">Z-M001</strain>
    </source>
</reference>
<dbReference type="KEGG" id="enn:FRE64_11690"/>
<dbReference type="RefSeq" id="WP_146296407.1">
    <property type="nucleotide sequence ID" value="NZ_CP042326.1"/>
</dbReference>
<dbReference type="Pfam" id="PF21948">
    <property type="entry name" value="LplA-B_cat"/>
    <property type="match status" value="1"/>
</dbReference>
<evidence type="ECO:0000313" key="2">
    <source>
        <dbReference type="EMBL" id="QDZ40558.1"/>
    </source>
</evidence>
<dbReference type="InterPro" id="IPR045864">
    <property type="entry name" value="aa-tRNA-synth_II/BPL/LPL"/>
</dbReference>
<dbReference type="PANTHER" id="PTHR43679">
    <property type="entry name" value="OCTANOYLTRANSFERASE LIPM-RELATED"/>
    <property type="match status" value="1"/>
</dbReference>
<dbReference type="AlphaFoldDB" id="A0A5B8NND5"/>
<evidence type="ECO:0000259" key="1">
    <source>
        <dbReference type="PROSITE" id="PS51733"/>
    </source>
</evidence>
<dbReference type="CDD" id="cd16443">
    <property type="entry name" value="LplA"/>
    <property type="match status" value="1"/>
</dbReference>
<dbReference type="GO" id="GO:0016874">
    <property type="term" value="F:ligase activity"/>
    <property type="evidence" value="ECO:0007669"/>
    <property type="project" value="UniProtKB-KW"/>
</dbReference>
<dbReference type="OrthoDB" id="9774653at2"/>
<keyword evidence="3" id="KW-1185">Reference proteome</keyword>
<dbReference type="SUPFAM" id="SSF55681">
    <property type="entry name" value="Class II aaRS and biotin synthetases"/>
    <property type="match status" value="1"/>
</dbReference>
<accession>A0A5B8NND5</accession>
<dbReference type="PROSITE" id="PS51733">
    <property type="entry name" value="BPL_LPL_CATALYTIC"/>
    <property type="match status" value="1"/>
</dbReference>
<dbReference type="Proteomes" id="UP000318453">
    <property type="component" value="Chromosome"/>
</dbReference>
<gene>
    <name evidence="2" type="ORF">FRE64_11690</name>
</gene>
<name>A0A5B8NND5_9CHRO</name>
<sequence length="249" mass="28282">MITTKPYKKNLDNPKTWRYLPMIPASGEIQMAIDSWLLQQVQQGIHPPTLRFYTWQPPAISLGYHQKRFPDHWQNLVQEGTLELVRRPTGGRAVLHQGDLTYAVVISGATGKRLQIYEEVCQFLIVGWQQLGISLHYGKEGRGYRDVANCFETATGADLVTSYGEKLIGSAQLRRGETLLQHGSMQLNPDPCLFQKVFNQLPTSTHLSVSHQEIIKKLKTAAIKCFQINLVTQPLQRSEWQEILEAVSE</sequence>
<dbReference type="Gene3D" id="3.30.930.10">
    <property type="entry name" value="Bira Bifunctional Protein, Domain 2"/>
    <property type="match status" value="1"/>
</dbReference>
<feature type="domain" description="BPL/LPL catalytic" evidence="1">
    <location>
        <begin position="44"/>
        <end position="230"/>
    </location>
</feature>
<evidence type="ECO:0000313" key="3">
    <source>
        <dbReference type="Proteomes" id="UP000318453"/>
    </source>
</evidence>